<dbReference type="InterPro" id="IPR010998">
    <property type="entry name" value="Integrase_recombinase_N"/>
</dbReference>
<dbReference type="InterPro" id="IPR058717">
    <property type="entry name" value="Phage_L5_Integrase_N"/>
</dbReference>
<dbReference type="GO" id="GO:0015074">
    <property type="term" value="P:DNA integration"/>
    <property type="evidence" value="ECO:0007669"/>
    <property type="project" value="InterPro"/>
</dbReference>
<organism evidence="7 8">
    <name type="scientific">Leifsonia shinshuensis</name>
    <dbReference type="NCBI Taxonomy" id="150026"/>
    <lineage>
        <taxon>Bacteria</taxon>
        <taxon>Bacillati</taxon>
        <taxon>Actinomycetota</taxon>
        <taxon>Actinomycetes</taxon>
        <taxon>Micrococcales</taxon>
        <taxon>Microbacteriaceae</taxon>
        <taxon>Leifsonia</taxon>
    </lineage>
</organism>
<accession>A0A853CU33</accession>
<dbReference type="Pfam" id="PF26003">
    <property type="entry name" value="Integrase_N_phage"/>
    <property type="match status" value="1"/>
</dbReference>
<comment type="similarity">
    <text evidence="1">Belongs to the 'phage' integrase family.</text>
</comment>
<dbReference type="Proteomes" id="UP000578352">
    <property type="component" value="Unassembled WGS sequence"/>
</dbReference>
<dbReference type="CDD" id="cd01189">
    <property type="entry name" value="INT_ICEBs1_C_like"/>
    <property type="match status" value="1"/>
</dbReference>
<dbReference type="PROSITE" id="PS51900">
    <property type="entry name" value="CB"/>
    <property type="match status" value="1"/>
</dbReference>
<dbReference type="PANTHER" id="PTHR30349:SF64">
    <property type="entry name" value="PROPHAGE INTEGRASE INTD-RELATED"/>
    <property type="match status" value="1"/>
</dbReference>
<dbReference type="PROSITE" id="PS51898">
    <property type="entry name" value="TYR_RECOMBINASE"/>
    <property type="match status" value="1"/>
</dbReference>
<gene>
    <name evidence="7" type="ORF">HNR13_002126</name>
</gene>
<dbReference type="Gene3D" id="1.10.150.130">
    <property type="match status" value="1"/>
</dbReference>
<protein>
    <submittedName>
        <fullName evidence="7">Integrase</fullName>
    </submittedName>
</protein>
<dbReference type="InterPro" id="IPR013762">
    <property type="entry name" value="Integrase-like_cat_sf"/>
</dbReference>
<dbReference type="SUPFAM" id="SSF56349">
    <property type="entry name" value="DNA breaking-rejoining enzymes"/>
    <property type="match status" value="1"/>
</dbReference>
<dbReference type="InterPro" id="IPR050090">
    <property type="entry name" value="Tyrosine_recombinase_XerCD"/>
</dbReference>
<evidence type="ECO:0000313" key="8">
    <source>
        <dbReference type="Proteomes" id="UP000578352"/>
    </source>
</evidence>
<dbReference type="AlphaFoldDB" id="A0A853CU33"/>
<comment type="caution">
    <text evidence="7">The sequence shown here is derived from an EMBL/GenBank/DDBJ whole genome shotgun (WGS) entry which is preliminary data.</text>
</comment>
<dbReference type="PANTHER" id="PTHR30349">
    <property type="entry name" value="PHAGE INTEGRASE-RELATED"/>
    <property type="match status" value="1"/>
</dbReference>
<evidence type="ECO:0000259" key="5">
    <source>
        <dbReference type="PROSITE" id="PS51898"/>
    </source>
</evidence>
<dbReference type="EMBL" id="JACCFL010000001">
    <property type="protein sequence ID" value="NYJ23839.1"/>
    <property type="molecule type" value="Genomic_DNA"/>
</dbReference>
<dbReference type="RefSeq" id="WP_179605718.1">
    <property type="nucleotide sequence ID" value="NZ_BAABEH010000001.1"/>
</dbReference>
<sequence>MATKQTKRKRRESFGAIRQRSSGRYQASYVGLDGERYNAPHTFDTPTDARGWLAIQHAKLLSGDWSPSDAAQVGTAKKARADTLGEYAEHWLRTRVNRHGEGLRPRTRVEYERLLRGSLAPLTGERLAMVTPEMVRAWYAAELETGRKTQTARAYGLLKSIMATAIEDRRITSNPCMIRGAQNASTGKKVAPPTAAELQKILDAITPRYKAAVLIAAWAGCRYGELTELRRKDVRIIKNGRDVEAIIIDVARAVTHTTGIGYTVGKTKSEAGVRSIALPPHIHGEILAHLKDNVGSFPDSLLFPAADGSSHLAESTFVKHWYPARDAAKRSDMPFHALRHYGATRFAQTGATLKEIQERLGHSTVAAAMRYQHTAGRDAELVRRMSELAAN</sequence>
<evidence type="ECO:0000256" key="2">
    <source>
        <dbReference type="ARBA" id="ARBA00023125"/>
    </source>
</evidence>
<dbReference type="GO" id="GO:0006310">
    <property type="term" value="P:DNA recombination"/>
    <property type="evidence" value="ECO:0007669"/>
    <property type="project" value="UniProtKB-KW"/>
</dbReference>
<evidence type="ECO:0000256" key="4">
    <source>
        <dbReference type="PROSITE-ProRule" id="PRU01248"/>
    </source>
</evidence>
<evidence type="ECO:0000313" key="7">
    <source>
        <dbReference type="EMBL" id="NYJ23839.1"/>
    </source>
</evidence>
<keyword evidence="3" id="KW-0233">DNA recombination</keyword>
<feature type="domain" description="Tyr recombinase" evidence="5">
    <location>
        <begin position="188"/>
        <end position="386"/>
    </location>
</feature>
<dbReference type="GO" id="GO:0003677">
    <property type="term" value="F:DNA binding"/>
    <property type="evidence" value="ECO:0007669"/>
    <property type="project" value="UniProtKB-UniRule"/>
</dbReference>
<keyword evidence="2 4" id="KW-0238">DNA-binding</keyword>
<dbReference type="InterPro" id="IPR044068">
    <property type="entry name" value="CB"/>
</dbReference>
<dbReference type="InterPro" id="IPR011010">
    <property type="entry name" value="DNA_brk_join_enz"/>
</dbReference>
<feature type="domain" description="Core-binding (CB)" evidence="6">
    <location>
        <begin position="82"/>
        <end position="166"/>
    </location>
</feature>
<evidence type="ECO:0000256" key="3">
    <source>
        <dbReference type="ARBA" id="ARBA00023172"/>
    </source>
</evidence>
<evidence type="ECO:0000256" key="1">
    <source>
        <dbReference type="ARBA" id="ARBA00008857"/>
    </source>
</evidence>
<evidence type="ECO:0000259" key="6">
    <source>
        <dbReference type="PROSITE" id="PS51900"/>
    </source>
</evidence>
<proteinExistence type="inferred from homology"/>
<dbReference type="Pfam" id="PF00589">
    <property type="entry name" value="Phage_integrase"/>
    <property type="match status" value="1"/>
</dbReference>
<dbReference type="InterPro" id="IPR002104">
    <property type="entry name" value="Integrase_catalytic"/>
</dbReference>
<dbReference type="Gene3D" id="1.10.443.10">
    <property type="entry name" value="Intergrase catalytic core"/>
    <property type="match status" value="1"/>
</dbReference>
<name>A0A853CU33_9MICO</name>
<reference evidence="7 8" key="1">
    <citation type="submission" date="2020-07" db="EMBL/GenBank/DDBJ databases">
        <title>Sequencing the genomes of 1000 actinobacteria strains.</title>
        <authorList>
            <person name="Klenk H.-P."/>
        </authorList>
    </citation>
    <scope>NUCLEOTIDE SEQUENCE [LARGE SCALE GENOMIC DNA]</scope>
    <source>
        <strain evidence="7 8">DSM 15165</strain>
    </source>
</reference>